<evidence type="ECO:0000313" key="1">
    <source>
        <dbReference type="EMBL" id="MBA8952991.1"/>
    </source>
</evidence>
<dbReference type="RefSeq" id="WP_182845252.1">
    <property type="nucleotide sequence ID" value="NZ_BAAALP010000036.1"/>
</dbReference>
<dbReference type="AlphaFoldDB" id="A0A7W3QMY3"/>
<dbReference type="EMBL" id="JACJIA010000006">
    <property type="protein sequence ID" value="MBA8952991.1"/>
    <property type="molecule type" value="Genomic_DNA"/>
</dbReference>
<reference evidence="1 2" key="1">
    <citation type="submission" date="2020-08" db="EMBL/GenBank/DDBJ databases">
        <title>Genomic Encyclopedia of Type Strains, Phase IV (KMG-IV): sequencing the most valuable type-strain genomes for metagenomic binning, comparative biology and taxonomic classification.</title>
        <authorList>
            <person name="Goeker M."/>
        </authorList>
    </citation>
    <scope>NUCLEOTIDE SEQUENCE [LARGE SCALE GENOMIC DNA]</scope>
    <source>
        <strain evidence="1 2">DSM 44197</strain>
    </source>
</reference>
<keyword evidence="2" id="KW-1185">Reference proteome</keyword>
<protein>
    <submittedName>
        <fullName evidence="1">Uncharacterized protein</fullName>
    </submittedName>
</protein>
<organism evidence="1 2">
    <name type="scientific">Actinomadura namibiensis</name>
    <dbReference type="NCBI Taxonomy" id="182080"/>
    <lineage>
        <taxon>Bacteria</taxon>
        <taxon>Bacillati</taxon>
        <taxon>Actinomycetota</taxon>
        <taxon>Actinomycetes</taxon>
        <taxon>Streptosporangiales</taxon>
        <taxon>Thermomonosporaceae</taxon>
        <taxon>Actinomadura</taxon>
    </lineage>
</organism>
<comment type="caution">
    <text evidence="1">The sequence shown here is derived from an EMBL/GenBank/DDBJ whole genome shotgun (WGS) entry which is preliminary data.</text>
</comment>
<dbReference type="Proteomes" id="UP000572680">
    <property type="component" value="Unassembled WGS sequence"/>
</dbReference>
<accession>A0A7W3QMY3</accession>
<gene>
    <name evidence="1" type="ORF">HNR61_004641</name>
</gene>
<proteinExistence type="predicted"/>
<name>A0A7W3QMY3_ACTNM</name>
<evidence type="ECO:0000313" key="2">
    <source>
        <dbReference type="Proteomes" id="UP000572680"/>
    </source>
</evidence>
<sequence length="185" mass="19776">MGTREALLHLGAWFRMAGISPHSVVHVPTGGPRPRGVPWYGPSETSVDLVVMRRDVGMRASAWPGVRRSLPGGRPVTLRPPQARTALPYEPLPPGTDGLVLAEHGRTLLVSGPAPVLLRAGDVISAVGEAIASDSHVHRRGYAHIGALTPLLREPGTTRRGLELLVMGADPRFHKKTRQPGTDGE</sequence>